<evidence type="ECO:0000256" key="6">
    <source>
        <dbReference type="ARBA" id="ARBA00022679"/>
    </source>
</evidence>
<dbReference type="STRING" id="387005.A0A183H6Z3"/>
<comment type="catalytic activity">
    <reaction evidence="1">
        <text>[E2 ubiquitin-conjugating enzyme]-S-ubiquitinyl-L-cysteine + [acceptor protein]-L-threonine = [E2 ubiquitin-conjugating enzyme]-L-cysteine + [acceptor protein]-3-O-ubiquitinyl-L-threonine.</text>
        <dbReference type="EC" id="2.3.2.33"/>
    </reaction>
</comment>
<dbReference type="WBParaSite" id="OFLC_0000325401-mRNA-1">
    <property type="protein sequence ID" value="OFLC_0000325401-mRNA-1"/>
    <property type="gene ID" value="OFLC_0000325401"/>
</dbReference>
<evidence type="ECO:0000256" key="12">
    <source>
        <dbReference type="ARBA" id="ARBA00023273"/>
    </source>
</evidence>
<reference evidence="15 16" key="2">
    <citation type="submission" date="2018-11" db="EMBL/GenBank/DDBJ databases">
        <authorList>
            <consortium name="Pathogen Informatics"/>
        </authorList>
    </citation>
    <scope>NUCLEOTIDE SEQUENCE [LARGE SCALE GENOMIC DNA]</scope>
</reference>
<keyword evidence="6" id="KW-0808">Transferase</keyword>
<dbReference type="GO" id="GO:0007411">
    <property type="term" value="P:axon guidance"/>
    <property type="evidence" value="ECO:0007669"/>
    <property type="project" value="TreeGrafter"/>
</dbReference>
<keyword evidence="11" id="KW-0862">Zinc</keyword>
<dbReference type="GO" id="GO:0008582">
    <property type="term" value="P:regulation of synaptic assembly at neuromuscular junction"/>
    <property type="evidence" value="ECO:0007669"/>
    <property type="project" value="TreeGrafter"/>
</dbReference>
<evidence type="ECO:0000256" key="13">
    <source>
        <dbReference type="PROSITE-ProRule" id="PRU00175"/>
    </source>
</evidence>
<dbReference type="InterPro" id="IPR013083">
    <property type="entry name" value="Znf_RING/FYVE/PHD"/>
</dbReference>
<evidence type="ECO:0000256" key="3">
    <source>
        <dbReference type="ARBA" id="ARBA00004906"/>
    </source>
</evidence>
<sequence length="291" mass="33475">MVEFNQSIIRENIPTASYNRTSEVPAQANDSYTCRFCTAPLRPDQLIDGLCNHEECRHLATFACQRQLSCSHICGGIRDEEICLPCMNCRKPDTNIKQDADDLCVICFTDRLGGAPCIQLTCEHVFHYRCVQTVLEKRWNGPRIVFRFMQCPLCKKQSGIREVGRTEVFPRGHFRVLDAQGDLIIDVIYYYSIIPYLLSVISFNFQIDHPSVADLLLPLKHLYNEVLSKARLRLEYDGLLQCPAITSESSEYYNNPNEYAMERYMYVLCFKCGKAYFGGESRCQQVSCFIC</sequence>
<dbReference type="EMBL" id="UZAJ01002121">
    <property type="protein sequence ID" value="VDO35838.1"/>
    <property type="molecule type" value="Genomic_DNA"/>
</dbReference>
<evidence type="ECO:0000256" key="4">
    <source>
        <dbReference type="ARBA" id="ARBA00005415"/>
    </source>
</evidence>
<evidence type="ECO:0000256" key="9">
    <source>
        <dbReference type="ARBA" id="ARBA00022771"/>
    </source>
</evidence>
<gene>
    <name evidence="15" type="ORF">OFLC_LOCUS3255</name>
</gene>
<comment type="similarity">
    <text evidence="4">Belongs to the RING-Cys relay (RCR) family.</text>
</comment>
<dbReference type="GO" id="GO:0061630">
    <property type="term" value="F:ubiquitin protein ligase activity"/>
    <property type="evidence" value="ECO:0007669"/>
    <property type="project" value="UniProtKB-EC"/>
</dbReference>
<dbReference type="SUPFAM" id="SSF57850">
    <property type="entry name" value="RING/U-box"/>
    <property type="match status" value="1"/>
</dbReference>
<dbReference type="Proteomes" id="UP000267606">
    <property type="component" value="Unassembled WGS sequence"/>
</dbReference>
<evidence type="ECO:0000256" key="1">
    <source>
        <dbReference type="ARBA" id="ARBA00000333"/>
    </source>
</evidence>
<dbReference type="PANTHER" id="PTHR45943:SF1">
    <property type="entry name" value="E3 UBIQUITIN-PROTEIN LIGASE MYCBP2"/>
    <property type="match status" value="1"/>
</dbReference>
<evidence type="ECO:0000256" key="5">
    <source>
        <dbReference type="ARBA" id="ARBA00012249"/>
    </source>
</evidence>
<evidence type="ECO:0000313" key="17">
    <source>
        <dbReference type="WBParaSite" id="OFLC_0000325401-mRNA-1"/>
    </source>
</evidence>
<accession>A0A183H6Z3</accession>
<organism evidence="17">
    <name type="scientific">Onchocerca flexuosa</name>
    <dbReference type="NCBI Taxonomy" id="387005"/>
    <lineage>
        <taxon>Eukaryota</taxon>
        <taxon>Metazoa</taxon>
        <taxon>Ecdysozoa</taxon>
        <taxon>Nematoda</taxon>
        <taxon>Chromadorea</taxon>
        <taxon>Rhabditida</taxon>
        <taxon>Spirurina</taxon>
        <taxon>Spiruromorpha</taxon>
        <taxon>Filarioidea</taxon>
        <taxon>Onchocercidae</taxon>
        <taxon>Onchocerca</taxon>
    </lineage>
</organism>
<dbReference type="InterPro" id="IPR001841">
    <property type="entry name" value="Znf_RING"/>
</dbReference>
<dbReference type="AlphaFoldDB" id="A0A183H6Z3"/>
<evidence type="ECO:0000256" key="10">
    <source>
        <dbReference type="ARBA" id="ARBA00022786"/>
    </source>
</evidence>
<evidence type="ECO:0000256" key="2">
    <source>
        <dbReference type="ARBA" id="ARBA00004489"/>
    </source>
</evidence>
<dbReference type="GO" id="GO:0030424">
    <property type="term" value="C:axon"/>
    <property type="evidence" value="ECO:0007669"/>
    <property type="project" value="UniProtKB-SubCell"/>
</dbReference>
<dbReference type="PROSITE" id="PS50089">
    <property type="entry name" value="ZF_RING_2"/>
    <property type="match status" value="1"/>
</dbReference>
<evidence type="ECO:0000259" key="14">
    <source>
        <dbReference type="PROSITE" id="PS50089"/>
    </source>
</evidence>
<comment type="pathway">
    <text evidence="3">Protein modification; protein ubiquitination.</text>
</comment>
<reference evidence="17" key="1">
    <citation type="submission" date="2016-06" db="UniProtKB">
        <authorList>
            <consortium name="WormBaseParasite"/>
        </authorList>
    </citation>
    <scope>IDENTIFICATION</scope>
</reference>
<feature type="domain" description="RING-type" evidence="14">
    <location>
        <begin position="104"/>
        <end position="155"/>
    </location>
</feature>
<dbReference type="FunFam" id="3.30.40.10:FF:000078">
    <property type="entry name" value="E3 ubiquitin-protein ligase MYCBP2 isoform X1"/>
    <property type="match status" value="1"/>
</dbReference>
<evidence type="ECO:0000313" key="16">
    <source>
        <dbReference type="Proteomes" id="UP000267606"/>
    </source>
</evidence>
<keyword evidence="9 13" id="KW-0863">Zinc-finger</keyword>
<dbReference type="PANTHER" id="PTHR45943">
    <property type="entry name" value="E3 UBIQUITIN-PROTEIN LIGASE MYCBP2"/>
    <property type="match status" value="1"/>
</dbReference>
<protein>
    <recommendedName>
        <fullName evidence="5">RCR-type E3 ubiquitin transferase</fullName>
        <ecNumber evidence="5">2.3.2.33</ecNumber>
    </recommendedName>
</protein>
<keyword evidence="8" id="KW-0677">Repeat</keyword>
<evidence type="ECO:0000313" key="15">
    <source>
        <dbReference type="EMBL" id="VDO35838.1"/>
    </source>
</evidence>
<keyword evidence="16" id="KW-1185">Reference proteome</keyword>
<keyword evidence="10" id="KW-0833">Ubl conjugation pathway</keyword>
<dbReference type="Pfam" id="PF13639">
    <property type="entry name" value="zf-RING_2"/>
    <property type="match status" value="1"/>
</dbReference>
<dbReference type="GO" id="GO:0005886">
    <property type="term" value="C:plasma membrane"/>
    <property type="evidence" value="ECO:0007669"/>
    <property type="project" value="TreeGrafter"/>
</dbReference>
<dbReference type="SMART" id="SM00184">
    <property type="entry name" value="RING"/>
    <property type="match status" value="1"/>
</dbReference>
<dbReference type="GO" id="GO:0008270">
    <property type="term" value="F:zinc ion binding"/>
    <property type="evidence" value="ECO:0007669"/>
    <property type="project" value="UniProtKB-KW"/>
</dbReference>
<evidence type="ECO:0000256" key="7">
    <source>
        <dbReference type="ARBA" id="ARBA00022723"/>
    </source>
</evidence>
<keyword evidence="7" id="KW-0479">Metal-binding</keyword>
<dbReference type="GO" id="GO:0099174">
    <property type="term" value="P:regulation of presynapse organization"/>
    <property type="evidence" value="ECO:0007669"/>
    <property type="project" value="UniProtKB-ARBA"/>
</dbReference>
<dbReference type="CDD" id="cd16463">
    <property type="entry name" value="RING-H2_PHR"/>
    <property type="match status" value="1"/>
</dbReference>
<dbReference type="EC" id="2.3.2.33" evidence="5"/>
<comment type="subcellular location">
    <subcellularLocation>
        <location evidence="2">Cell projection</location>
        <location evidence="2">Axon</location>
    </subcellularLocation>
</comment>
<keyword evidence="12" id="KW-0966">Cell projection</keyword>
<dbReference type="GO" id="GO:0005634">
    <property type="term" value="C:nucleus"/>
    <property type="evidence" value="ECO:0007669"/>
    <property type="project" value="TreeGrafter"/>
</dbReference>
<proteinExistence type="inferred from homology"/>
<dbReference type="Gene3D" id="3.30.40.10">
    <property type="entry name" value="Zinc/RING finger domain, C3HC4 (zinc finger)"/>
    <property type="match status" value="1"/>
</dbReference>
<name>A0A183H6Z3_9BILA</name>
<evidence type="ECO:0000256" key="11">
    <source>
        <dbReference type="ARBA" id="ARBA00022833"/>
    </source>
</evidence>
<evidence type="ECO:0000256" key="8">
    <source>
        <dbReference type="ARBA" id="ARBA00022737"/>
    </source>
</evidence>